<dbReference type="Proteomes" id="UP000636709">
    <property type="component" value="Unassembled WGS sequence"/>
</dbReference>
<organism evidence="2 3">
    <name type="scientific">Digitaria exilis</name>
    <dbReference type="NCBI Taxonomy" id="1010633"/>
    <lineage>
        <taxon>Eukaryota</taxon>
        <taxon>Viridiplantae</taxon>
        <taxon>Streptophyta</taxon>
        <taxon>Embryophyta</taxon>
        <taxon>Tracheophyta</taxon>
        <taxon>Spermatophyta</taxon>
        <taxon>Magnoliopsida</taxon>
        <taxon>Liliopsida</taxon>
        <taxon>Poales</taxon>
        <taxon>Poaceae</taxon>
        <taxon>PACMAD clade</taxon>
        <taxon>Panicoideae</taxon>
        <taxon>Panicodae</taxon>
        <taxon>Paniceae</taxon>
        <taxon>Anthephorinae</taxon>
        <taxon>Digitaria</taxon>
    </lineage>
</organism>
<dbReference type="AlphaFoldDB" id="A0A835L0X6"/>
<feature type="transmembrane region" description="Helical" evidence="1">
    <location>
        <begin position="49"/>
        <end position="68"/>
    </location>
</feature>
<name>A0A835L0X6_9POAL</name>
<reference evidence="2" key="1">
    <citation type="submission" date="2020-07" db="EMBL/GenBank/DDBJ databases">
        <title>Genome sequence and genetic diversity analysis of an under-domesticated orphan crop, white fonio (Digitaria exilis).</title>
        <authorList>
            <person name="Bennetzen J.L."/>
            <person name="Chen S."/>
            <person name="Ma X."/>
            <person name="Wang X."/>
            <person name="Yssel A.E.J."/>
            <person name="Chaluvadi S.R."/>
            <person name="Johnson M."/>
            <person name="Gangashetty P."/>
            <person name="Hamidou F."/>
            <person name="Sanogo M.D."/>
            <person name="Zwaenepoel A."/>
            <person name="Wallace J."/>
            <person name="Van De Peer Y."/>
            <person name="Van Deynze A."/>
        </authorList>
    </citation>
    <scope>NUCLEOTIDE SEQUENCE</scope>
    <source>
        <tissue evidence="2">Leaves</tissue>
    </source>
</reference>
<evidence type="ECO:0000313" key="2">
    <source>
        <dbReference type="EMBL" id="KAF8781318.1"/>
    </source>
</evidence>
<evidence type="ECO:0000256" key="1">
    <source>
        <dbReference type="SAM" id="Phobius"/>
    </source>
</evidence>
<gene>
    <name evidence="2" type="ORF">HU200_000581</name>
</gene>
<dbReference type="EMBL" id="JACEFO010000086">
    <property type="protein sequence ID" value="KAF8781318.1"/>
    <property type="molecule type" value="Genomic_DNA"/>
</dbReference>
<protein>
    <submittedName>
        <fullName evidence="2">Uncharacterized protein</fullName>
    </submittedName>
</protein>
<keyword evidence="1" id="KW-0472">Membrane</keyword>
<sequence length="77" mass="8099">MASTVSTNGGNHYIQIPVVVADPVCGESTAASPEKSLNRFVRFVAFGEWAGNAFGALAFVWATVVMLAQRISGLPQS</sequence>
<accession>A0A835L0X6</accession>
<comment type="caution">
    <text evidence="2">The sequence shown here is derived from an EMBL/GenBank/DDBJ whole genome shotgun (WGS) entry which is preliminary data.</text>
</comment>
<keyword evidence="1" id="KW-1133">Transmembrane helix</keyword>
<dbReference type="OrthoDB" id="683358at2759"/>
<keyword evidence="1" id="KW-0812">Transmembrane</keyword>
<proteinExistence type="predicted"/>
<evidence type="ECO:0000313" key="3">
    <source>
        <dbReference type="Proteomes" id="UP000636709"/>
    </source>
</evidence>
<keyword evidence="3" id="KW-1185">Reference proteome</keyword>